<sequence>MGRSKFNAGDLQIGISRKSVLSVSFPKSHQIQMHILLWTALAACVFAQQNPYISQLNAIRAANPALPKECFYGLDTIQTGNTTVLATFCSARLLSNFDPLNSFNCYASYVGPFPSASSVANPKRDAGSSSASLDLFRTVSKMVVGICNNAFQEADSSGPGPNGQPIVITVPGQPQSPPTGSNSPYTGDSKAITGFINDRKLDLSLSSLIKSLVQVSVSLKSGESQKVPGIEVAGGSSHGVVIQVLADGLQVVYIGSNGIDSNSNNGTSGAGIIALTIGASVTSIWLDVALSPSSESQEIGNQLSITIYDSNYQYIRNYLFELRALRRRARDANLQIIIGAAPVGFFASSVATSISSLASASATTFASKNILPSSAMSLSALASAASGQATTSSVTTASSSSGTLTPSITPTGSTTDFTTATTTASTTTSMTASTTASTTATTPAKASTSSGDQTKAPKTTTADNTNIKVAAGSVIKTSVLFIVAASVFLI</sequence>
<gene>
    <name evidence="2" type="ORF">BCR33DRAFT_735550</name>
</gene>
<feature type="compositionally biased region" description="Polar residues" evidence="1">
    <location>
        <begin position="451"/>
        <end position="460"/>
    </location>
</feature>
<organism evidence="2 3">
    <name type="scientific">Rhizoclosmatium globosum</name>
    <dbReference type="NCBI Taxonomy" id="329046"/>
    <lineage>
        <taxon>Eukaryota</taxon>
        <taxon>Fungi</taxon>
        <taxon>Fungi incertae sedis</taxon>
        <taxon>Chytridiomycota</taxon>
        <taxon>Chytridiomycota incertae sedis</taxon>
        <taxon>Chytridiomycetes</taxon>
        <taxon>Chytridiales</taxon>
        <taxon>Chytriomycetaceae</taxon>
        <taxon>Rhizoclosmatium</taxon>
    </lineage>
</organism>
<evidence type="ECO:0000313" key="3">
    <source>
        <dbReference type="Proteomes" id="UP000193642"/>
    </source>
</evidence>
<dbReference type="AlphaFoldDB" id="A0A1Y2CLX1"/>
<feature type="compositionally biased region" description="Low complexity" evidence="1">
    <location>
        <begin position="393"/>
        <end position="450"/>
    </location>
</feature>
<name>A0A1Y2CLX1_9FUNG</name>
<reference evidence="2 3" key="1">
    <citation type="submission" date="2016-07" db="EMBL/GenBank/DDBJ databases">
        <title>Pervasive Adenine N6-methylation of Active Genes in Fungi.</title>
        <authorList>
            <consortium name="DOE Joint Genome Institute"/>
            <person name="Mondo S.J."/>
            <person name="Dannebaum R.O."/>
            <person name="Kuo R.C."/>
            <person name="Labutti K."/>
            <person name="Haridas S."/>
            <person name="Kuo A."/>
            <person name="Salamov A."/>
            <person name="Ahrendt S.R."/>
            <person name="Lipzen A."/>
            <person name="Sullivan W."/>
            <person name="Andreopoulos W.B."/>
            <person name="Clum A."/>
            <person name="Lindquist E."/>
            <person name="Daum C."/>
            <person name="Ramamoorthy G.K."/>
            <person name="Gryganskyi A."/>
            <person name="Culley D."/>
            <person name="Magnuson J.K."/>
            <person name="James T.Y."/>
            <person name="O'Malley M.A."/>
            <person name="Stajich J.E."/>
            <person name="Spatafora J.W."/>
            <person name="Visel A."/>
            <person name="Grigoriev I.V."/>
        </authorList>
    </citation>
    <scope>NUCLEOTIDE SEQUENCE [LARGE SCALE GENOMIC DNA]</scope>
    <source>
        <strain evidence="2 3">JEL800</strain>
    </source>
</reference>
<evidence type="ECO:0000256" key="1">
    <source>
        <dbReference type="SAM" id="MobiDB-lite"/>
    </source>
</evidence>
<accession>A0A1Y2CLX1</accession>
<protein>
    <submittedName>
        <fullName evidence="2">Uncharacterized protein</fullName>
    </submittedName>
</protein>
<evidence type="ECO:0000313" key="2">
    <source>
        <dbReference type="EMBL" id="ORY48019.1"/>
    </source>
</evidence>
<dbReference type="OrthoDB" id="10459752at2759"/>
<comment type="caution">
    <text evidence="2">The sequence shown here is derived from an EMBL/GenBank/DDBJ whole genome shotgun (WGS) entry which is preliminary data.</text>
</comment>
<proteinExistence type="predicted"/>
<feature type="region of interest" description="Disordered" evidence="1">
    <location>
        <begin position="154"/>
        <end position="187"/>
    </location>
</feature>
<keyword evidence="3" id="KW-1185">Reference proteome</keyword>
<feature type="region of interest" description="Disordered" evidence="1">
    <location>
        <begin position="393"/>
        <end position="460"/>
    </location>
</feature>
<dbReference type="Proteomes" id="UP000193642">
    <property type="component" value="Unassembled WGS sequence"/>
</dbReference>
<dbReference type="EMBL" id="MCGO01000012">
    <property type="protein sequence ID" value="ORY48019.1"/>
    <property type="molecule type" value="Genomic_DNA"/>
</dbReference>